<accession>A0A9W9FT20</accession>
<evidence type="ECO:0000313" key="2">
    <source>
        <dbReference type="EMBL" id="KAJ5105879.1"/>
    </source>
</evidence>
<sequence length="96" mass="10723">MAKEPIRTHNRIDTISNPTVSTQTVVLDLQIVSDAILTGNRYTHPMCCDYWPGTPSAAWLSPSHTQPTEEQEPWRVLEEGNTPKGQARPFQGPAPR</sequence>
<name>A0A9W9FT20_9EURO</name>
<dbReference type="RefSeq" id="XP_056514875.1">
    <property type="nucleotide sequence ID" value="XM_056653808.1"/>
</dbReference>
<dbReference type="EMBL" id="JAPMSZ010000004">
    <property type="protein sequence ID" value="KAJ5105879.1"/>
    <property type="molecule type" value="Genomic_DNA"/>
</dbReference>
<evidence type="ECO:0000313" key="3">
    <source>
        <dbReference type="Proteomes" id="UP001141434"/>
    </source>
</evidence>
<protein>
    <submittedName>
        <fullName evidence="2">Uncharacterized protein</fullName>
    </submittedName>
</protein>
<reference evidence="2" key="2">
    <citation type="journal article" date="2023" name="IMA Fungus">
        <title>Comparative genomic study of the Penicillium genus elucidates a diverse pangenome and 15 lateral gene transfer events.</title>
        <authorList>
            <person name="Petersen C."/>
            <person name="Sorensen T."/>
            <person name="Nielsen M.R."/>
            <person name="Sondergaard T.E."/>
            <person name="Sorensen J.L."/>
            <person name="Fitzpatrick D.A."/>
            <person name="Frisvad J.C."/>
            <person name="Nielsen K.L."/>
        </authorList>
    </citation>
    <scope>NUCLEOTIDE SEQUENCE</scope>
    <source>
        <strain evidence="2">IBT 34128</strain>
    </source>
</reference>
<dbReference type="GeneID" id="81392976"/>
<dbReference type="Proteomes" id="UP001141434">
    <property type="component" value="Unassembled WGS sequence"/>
</dbReference>
<gene>
    <name evidence="2" type="ORF">NUU61_003226</name>
</gene>
<evidence type="ECO:0000256" key="1">
    <source>
        <dbReference type="SAM" id="MobiDB-lite"/>
    </source>
</evidence>
<keyword evidence="3" id="KW-1185">Reference proteome</keyword>
<comment type="caution">
    <text evidence="2">The sequence shown here is derived from an EMBL/GenBank/DDBJ whole genome shotgun (WGS) entry which is preliminary data.</text>
</comment>
<dbReference type="AlphaFoldDB" id="A0A9W9FT20"/>
<proteinExistence type="predicted"/>
<reference evidence="2" key="1">
    <citation type="submission" date="2022-11" db="EMBL/GenBank/DDBJ databases">
        <authorList>
            <person name="Petersen C."/>
        </authorList>
    </citation>
    <scope>NUCLEOTIDE SEQUENCE</scope>
    <source>
        <strain evidence="2">IBT 34128</strain>
    </source>
</reference>
<feature type="region of interest" description="Disordered" evidence="1">
    <location>
        <begin position="57"/>
        <end position="96"/>
    </location>
</feature>
<organism evidence="2 3">
    <name type="scientific">Penicillium alfredii</name>
    <dbReference type="NCBI Taxonomy" id="1506179"/>
    <lineage>
        <taxon>Eukaryota</taxon>
        <taxon>Fungi</taxon>
        <taxon>Dikarya</taxon>
        <taxon>Ascomycota</taxon>
        <taxon>Pezizomycotina</taxon>
        <taxon>Eurotiomycetes</taxon>
        <taxon>Eurotiomycetidae</taxon>
        <taxon>Eurotiales</taxon>
        <taxon>Aspergillaceae</taxon>
        <taxon>Penicillium</taxon>
    </lineage>
</organism>